<dbReference type="GO" id="GO:0006046">
    <property type="term" value="P:N-acetylglucosamine catabolic process"/>
    <property type="evidence" value="ECO:0007669"/>
    <property type="project" value="UniProtKB-UniRule"/>
</dbReference>
<dbReference type="InterPro" id="IPR018321">
    <property type="entry name" value="Glucosamine6P_isomerase_CS"/>
</dbReference>
<dbReference type="UniPathway" id="UPA00629">
    <property type="reaction ID" value="UER00684"/>
</dbReference>
<dbReference type="GO" id="GO:0019262">
    <property type="term" value="P:N-acetylneuraminate catabolic process"/>
    <property type="evidence" value="ECO:0007669"/>
    <property type="project" value="UniProtKB-UniRule"/>
</dbReference>
<dbReference type="PANTHER" id="PTHR11280">
    <property type="entry name" value="GLUCOSAMINE-6-PHOSPHATE ISOMERASE"/>
    <property type="match status" value="1"/>
</dbReference>
<feature type="active site" description="Proton acceptor; for enolization step" evidence="4">
    <location>
        <position position="68"/>
    </location>
</feature>
<dbReference type="GO" id="GO:0042802">
    <property type="term" value="F:identical protein binding"/>
    <property type="evidence" value="ECO:0007669"/>
    <property type="project" value="TreeGrafter"/>
</dbReference>
<dbReference type="HAMAP" id="MF_01241">
    <property type="entry name" value="GlcN6P_deamin"/>
    <property type="match status" value="1"/>
</dbReference>
<protein>
    <recommendedName>
        <fullName evidence="4">Glucosamine-6-phosphate deaminase</fullName>
        <ecNumber evidence="4">3.5.99.6</ecNumber>
    </recommendedName>
    <alternativeName>
        <fullName evidence="4">GlcN6P deaminase</fullName>
        <shortName evidence="4">GNPDA</shortName>
    </alternativeName>
    <alternativeName>
        <fullName evidence="4">Glucosamine-6-phosphate isomerase</fullName>
    </alternativeName>
</protein>
<dbReference type="SUPFAM" id="SSF100950">
    <property type="entry name" value="NagB/RpiA/CoA transferase-like"/>
    <property type="match status" value="1"/>
</dbReference>
<dbReference type="EC" id="3.5.99.6" evidence="4"/>
<dbReference type="GO" id="GO:0006043">
    <property type="term" value="P:glucosamine catabolic process"/>
    <property type="evidence" value="ECO:0007669"/>
    <property type="project" value="TreeGrafter"/>
</dbReference>
<comment type="pathway">
    <text evidence="4">Amino-sugar metabolism; N-acetylneuraminate degradation; D-fructose 6-phosphate from N-acetylneuraminate: step 5/5.</text>
</comment>
<dbReference type="Proteomes" id="UP000005850">
    <property type="component" value="Chromosome"/>
</dbReference>
<dbReference type="Gene3D" id="3.40.50.1360">
    <property type="match status" value="1"/>
</dbReference>
<comment type="catalytic activity">
    <reaction evidence="1 4">
        <text>alpha-D-glucosamine 6-phosphate + H2O = beta-D-fructose 6-phosphate + NH4(+)</text>
        <dbReference type="Rhea" id="RHEA:12172"/>
        <dbReference type="ChEBI" id="CHEBI:15377"/>
        <dbReference type="ChEBI" id="CHEBI:28938"/>
        <dbReference type="ChEBI" id="CHEBI:57634"/>
        <dbReference type="ChEBI" id="CHEBI:75989"/>
        <dbReference type="EC" id="3.5.99.6"/>
    </reaction>
</comment>
<name>A0A075R560_BRELA</name>
<organism evidence="6 7">
    <name type="scientific">Brevibacillus laterosporus LMG 15441</name>
    <dbReference type="NCBI Taxonomy" id="1042163"/>
    <lineage>
        <taxon>Bacteria</taxon>
        <taxon>Bacillati</taxon>
        <taxon>Bacillota</taxon>
        <taxon>Bacilli</taxon>
        <taxon>Bacillales</taxon>
        <taxon>Paenibacillaceae</taxon>
        <taxon>Brevibacillus</taxon>
    </lineage>
</organism>
<keyword evidence="2 4" id="KW-0378">Hydrolase</keyword>
<evidence type="ECO:0000256" key="3">
    <source>
        <dbReference type="ARBA" id="ARBA00023277"/>
    </source>
</evidence>
<feature type="active site" description="Proton acceptor; for ring-opening step" evidence="4">
    <location>
        <position position="139"/>
    </location>
</feature>
<dbReference type="InterPro" id="IPR004547">
    <property type="entry name" value="Glucosamine6P_isomerase"/>
</dbReference>
<feature type="active site" description="For ring-opening step" evidence="4">
    <location>
        <position position="137"/>
    </location>
</feature>
<keyword evidence="7" id="KW-1185">Reference proteome</keyword>
<dbReference type="eggNOG" id="COG0363">
    <property type="taxonomic scope" value="Bacteria"/>
</dbReference>
<feature type="active site" description="For ring-opening step" evidence="4">
    <location>
        <position position="144"/>
    </location>
</feature>
<dbReference type="PROSITE" id="PS01161">
    <property type="entry name" value="GLC_GALNAC_ISOMERASE"/>
    <property type="match status" value="1"/>
</dbReference>
<dbReference type="CDD" id="cd01399">
    <property type="entry name" value="GlcN6P_deaminase"/>
    <property type="match status" value="1"/>
</dbReference>
<evidence type="ECO:0000313" key="6">
    <source>
        <dbReference type="EMBL" id="AIG26303.1"/>
    </source>
</evidence>
<comment type="caution">
    <text evidence="4">Lacks conserved residue(s) required for the propagation of feature annotation.</text>
</comment>
<evidence type="ECO:0000256" key="4">
    <source>
        <dbReference type="HAMAP-Rule" id="MF_01241"/>
    </source>
</evidence>
<feature type="domain" description="Glucosamine/galactosamine-6-phosphate isomerase" evidence="5">
    <location>
        <begin position="13"/>
        <end position="228"/>
    </location>
</feature>
<comment type="function">
    <text evidence="4">Catalyzes the reversible isomerization-deamination of glucosamine 6-phosphate (GlcN6P) to form fructose 6-phosphate (Fru6P) and ammonium ion.</text>
</comment>
<sequence>MMQVQVFEDYDTLSRYAADIFLKQIKKKSDSVLGLATGGTPEGFYRHLITSYKDQKLDFSRLRTFNLDEYYPIKREHPQSYWTFMHDHLFAYVNISTSNIHLPNGETTNVDAECDRYEEEIGANGGVDIQILGIGENGHIGFNEPGASFDSRTRMVELTKNTIQANSRYFDSEEDVPRHAITMGIASIMQSKKIVILAAGVKKAEAVAKAIQGEITEAMPASILQKHPDVIFLLDKEAASLLTHN</sequence>
<dbReference type="GO" id="GO:0004342">
    <property type="term" value="F:glucosamine-6-phosphate deaminase activity"/>
    <property type="evidence" value="ECO:0007669"/>
    <property type="project" value="UniProtKB-UniRule"/>
</dbReference>
<dbReference type="GO" id="GO:0005975">
    <property type="term" value="P:carbohydrate metabolic process"/>
    <property type="evidence" value="ECO:0007669"/>
    <property type="project" value="InterPro"/>
</dbReference>
<keyword evidence="3 4" id="KW-0119">Carbohydrate metabolism</keyword>
<evidence type="ECO:0000256" key="1">
    <source>
        <dbReference type="ARBA" id="ARBA00000644"/>
    </source>
</evidence>
<dbReference type="EMBL" id="CP007806">
    <property type="protein sequence ID" value="AIG26303.1"/>
    <property type="molecule type" value="Genomic_DNA"/>
</dbReference>
<proteinExistence type="inferred from homology"/>
<dbReference type="Pfam" id="PF01182">
    <property type="entry name" value="Glucosamine_iso"/>
    <property type="match status" value="1"/>
</dbReference>
<accession>A0A075R560</accession>
<gene>
    <name evidence="4" type="primary">nagB</name>
    <name evidence="6" type="ORF">BRLA_c019820</name>
</gene>
<dbReference type="InterPro" id="IPR037171">
    <property type="entry name" value="NagB/RpiA_transferase-like"/>
</dbReference>
<dbReference type="GO" id="GO:0005737">
    <property type="term" value="C:cytoplasm"/>
    <property type="evidence" value="ECO:0007669"/>
    <property type="project" value="TreeGrafter"/>
</dbReference>
<dbReference type="STRING" id="1042163.BRLA_c019820"/>
<comment type="similarity">
    <text evidence="4">Belongs to the glucosamine/galactosamine-6-phosphate isomerase family. NagB subfamily.</text>
</comment>
<dbReference type="KEGG" id="blr:BRLA_c019820"/>
<dbReference type="HOGENOM" id="CLU_049611_1_1_9"/>
<evidence type="ECO:0000259" key="5">
    <source>
        <dbReference type="Pfam" id="PF01182"/>
    </source>
</evidence>
<dbReference type="InterPro" id="IPR006148">
    <property type="entry name" value="Glc/Gal-6P_isomerase"/>
</dbReference>
<evidence type="ECO:0000313" key="7">
    <source>
        <dbReference type="Proteomes" id="UP000005850"/>
    </source>
</evidence>
<dbReference type="FunFam" id="3.40.50.1360:FF:000003">
    <property type="entry name" value="Glucosamine-6-phosphate deaminase"/>
    <property type="match status" value="1"/>
</dbReference>
<dbReference type="AlphaFoldDB" id="A0A075R560"/>
<evidence type="ECO:0000256" key="2">
    <source>
        <dbReference type="ARBA" id="ARBA00022801"/>
    </source>
</evidence>
<dbReference type="PANTHER" id="PTHR11280:SF5">
    <property type="entry name" value="GLUCOSAMINE-6-PHOSPHATE ISOMERASE"/>
    <property type="match status" value="1"/>
</dbReference>
<dbReference type="NCBIfam" id="TIGR00502">
    <property type="entry name" value="nagB"/>
    <property type="match status" value="1"/>
</dbReference>
<reference evidence="6 7" key="1">
    <citation type="journal article" date="2011" name="J. Bacteriol.">
        <title>Genome sequence of Brevibacillus laterosporus LMG 15441, a pathogen of invertebrates.</title>
        <authorList>
            <person name="Djukic M."/>
            <person name="Poehlein A."/>
            <person name="Thurmer A."/>
            <person name="Daniel R."/>
        </authorList>
    </citation>
    <scope>NUCLEOTIDE SEQUENCE [LARGE SCALE GENOMIC DNA]</scope>
    <source>
        <strain evidence="6 7">LMG 15441</strain>
    </source>
</reference>